<name>A0A1F8H7W4_9BACT</name>
<dbReference type="GO" id="GO:0003677">
    <property type="term" value="F:DNA binding"/>
    <property type="evidence" value="ECO:0007669"/>
    <property type="project" value="UniProtKB-UniRule"/>
</dbReference>
<evidence type="ECO:0000313" key="13">
    <source>
        <dbReference type="EMBL" id="OGN33693.1"/>
    </source>
</evidence>
<keyword evidence="4 9" id="KW-0808">Transferase</keyword>
<evidence type="ECO:0000256" key="3">
    <source>
        <dbReference type="ARBA" id="ARBA00022490"/>
    </source>
</evidence>
<dbReference type="GO" id="GO:0008408">
    <property type="term" value="F:3'-5' exonuclease activity"/>
    <property type="evidence" value="ECO:0007669"/>
    <property type="project" value="InterPro"/>
</dbReference>
<dbReference type="SMART" id="SM00480">
    <property type="entry name" value="POL3Bc"/>
    <property type="match status" value="1"/>
</dbReference>
<keyword evidence="6 9" id="KW-0235">DNA replication</keyword>
<evidence type="ECO:0000313" key="14">
    <source>
        <dbReference type="Proteomes" id="UP000178155"/>
    </source>
</evidence>
<dbReference type="Gene3D" id="3.70.10.10">
    <property type="match status" value="1"/>
</dbReference>
<dbReference type="InterPro" id="IPR001001">
    <property type="entry name" value="DNA_polIII_beta"/>
</dbReference>
<evidence type="ECO:0000256" key="9">
    <source>
        <dbReference type="PIRNR" id="PIRNR000804"/>
    </source>
</evidence>
<dbReference type="InterPro" id="IPR046938">
    <property type="entry name" value="DNA_clamp_sf"/>
</dbReference>
<comment type="subunit">
    <text evidence="9">Forms a ring-shaped head-to-tail homodimer around DNA.</text>
</comment>
<dbReference type="Gene3D" id="3.10.150.10">
    <property type="entry name" value="DNA Polymerase III, subunit A, domain 2"/>
    <property type="match status" value="1"/>
</dbReference>
<keyword evidence="5 9" id="KW-0548">Nucleotidyltransferase</keyword>
<dbReference type="Proteomes" id="UP000178155">
    <property type="component" value="Unassembled WGS sequence"/>
</dbReference>
<evidence type="ECO:0000256" key="5">
    <source>
        <dbReference type="ARBA" id="ARBA00022695"/>
    </source>
</evidence>
<dbReference type="GO" id="GO:0006271">
    <property type="term" value="P:DNA strand elongation involved in DNA replication"/>
    <property type="evidence" value="ECO:0007669"/>
    <property type="project" value="TreeGrafter"/>
</dbReference>
<dbReference type="PIRSF" id="PIRSF000804">
    <property type="entry name" value="DNA_pol_III_b"/>
    <property type="match status" value="1"/>
</dbReference>
<accession>A0A1F8H7W4</accession>
<dbReference type="GO" id="GO:0009360">
    <property type="term" value="C:DNA polymerase III complex"/>
    <property type="evidence" value="ECO:0007669"/>
    <property type="project" value="InterPro"/>
</dbReference>
<dbReference type="NCBIfam" id="TIGR00663">
    <property type="entry name" value="dnan"/>
    <property type="match status" value="1"/>
</dbReference>
<evidence type="ECO:0000256" key="6">
    <source>
        <dbReference type="ARBA" id="ARBA00022705"/>
    </source>
</evidence>
<evidence type="ECO:0000256" key="4">
    <source>
        <dbReference type="ARBA" id="ARBA00022679"/>
    </source>
</evidence>
<comment type="subcellular location">
    <subcellularLocation>
        <location evidence="1 9">Cytoplasm</location>
    </subcellularLocation>
</comment>
<keyword evidence="7 9" id="KW-0239">DNA-directed DNA polymerase</keyword>
<dbReference type="Pfam" id="PF00712">
    <property type="entry name" value="DNA_pol3_beta"/>
    <property type="match status" value="1"/>
</dbReference>
<dbReference type="EMBL" id="MGKW01000025">
    <property type="protein sequence ID" value="OGN33693.1"/>
    <property type="molecule type" value="Genomic_DNA"/>
</dbReference>
<organism evidence="13 14">
    <name type="scientific">Candidatus Yanofskybacteria bacterium RIFCSPLOWO2_02_FULL_47_9b</name>
    <dbReference type="NCBI Taxonomy" id="1802708"/>
    <lineage>
        <taxon>Bacteria</taxon>
        <taxon>Candidatus Yanofskyibacteriota</taxon>
    </lineage>
</organism>
<dbReference type="GO" id="GO:0003887">
    <property type="term" value="F:DNA-directed DNA polymerase activity"/>
    <property type="evidence" value="ECO:0007669"/>
    <property type="project" value="UniProtKB-UniRule"/>
</dbReference>
<dbReference type="CDD" id="cd00140">
    <property type="entry name" value="beta_clamp"/>
    <property type="match status" value="1"/>
</dbReference>
<comment type="similarity">
    <text evidence="2 9">Belongs to the beta sliding clamp family.</text>
</comment>
<gene>
    <name evidence="13" type="ORF">A3I39_00930</name>
</gene>
<keyword evidence="8" id="KW-0238">DNA-binding</keyword>
<dbReference type="InterPro" id="IPR022635">
    <property type="entry name" value="DNA_polIII_beta_C"/>
</dbReference>
<evidence type="ECO:0000259" key="10">
    <source>
        <dbReference type="Pfam" id="PF00712"/>
    </source>
</evidence>
<dbReference type="AlphaFoldDB" id="A0A1F8H7W4"/>
<dbReference type="InterPro" id="IPR022637">
    <property type="entry name" value="DNA_polIII_beta_cen"/>
</dbReference>
<evidence type="ECO:0000259" key="12">
    <source>
        <dbReference type="Pfam" id="PF02768"/>
    </source>
</evidence>
<evidence type="ECO:0000256" key="7">
    <source>
        <dbReference type="ARBA" id="ARBA00022932"/>
    </source>
</evidence>
<dbReference type="InterPro" id="IPR022634">
    <property type="entry name" value="DNA_polIII_beta_N"/>
</dbReference>
<feature type="domain" description="DNA polymerase III beta sliding clamp central" evidence="11">
    <location>
        <begin position="141"/>
        <end position="247"/>
    </location>
</feature>
<evidence type="ECO:0000259" key="11">
    <source>
        <dbReference type="Pfam" id="PF02767"/>
    </source>
</evidence>
<dbReference type="Pfam" id="PF02767">
    <property type="entry name" value="DNA_pol3_beta_2"/>
    <property type="match status" value="1"/>
</dbReference>
<evidence type="ECO:0000256" key="8">
    <source>
        <dbReference type="ARBA" id="ARBA00023125"/>
    </source>
</evidence>
<protein>
    <recommendedName>
        <fullName evidence="9">Beta sliding clamp</fullName>
    </recommendedName>
</protein>
<evidence type="ECO:0000256" key="1">
    <source>
        <dbReference type="ARBA" id="ARBA00004496"/>
    </source>
</evidence>
<proteinExistence type="inferred from homology"/>
<evidence type="ECO:0000256" key="2">
    <source>
        <dbReference type="ARBA" id="ARBA00010752"/>
    </source>
</evidence>
<sequence length="372" mass="39914">MKFECIKDRLQRAVGLAERATGKKLPLAILGKILIETREKEVIVSATNLDLAVEVTVPAKVSKKGQIAVSGALIESYLGSLPPQTAVTVELVGNNLSLTTPSTSALVATISAEDYPHTKEVGKKDTLGEITAEAGEIMSGLSAVTFSASLSDIKPELAGVYLHQDGEDLVFAATDSFRLAEKRIHNKNKPSGEDVAGIIVPLRNAQELARALADTSGAVTLSFNKSELGVKADGWHFRSRLVEGTFPAYSALLPKSFATQIVSLKEDLLGALRTTHVFADRFHQVSIKVIPDDALFEIQTKNQEVGESTVRVDATIEGDSLDINLNGRFLLDGLSIVGKDSVTLGFNGKDKPMLVRGVGDRSFSYLVMPLNK</sequence>
<comment type="function">
    <text evidence="9">Confers DNA tethering and processivity to DNA polymerases and other proteins. Acts as a clamp, forming a ring around DNA (a reaction catalyzed by the clamp-loading complex) which diffuses in an ATP-independent manner freely and bidirectionally along dsDNA. Initially characterized for its ability to contact the catalytic subunit of DNA polymerase III (Pol III), a complex, multichain enzyme responsible for most of the replicative synthesis in bacteria; Pol III exhibits 3'-5' exonuclease proofreading activity. The beta chain is required for initiation of replication as well as for processivity of DNA replication.</text>
</comment>
<keyword evidence="3 9" id="KW-0963">Cytoplasm</keyword>
<dbReference type="PANTHER" id="PTHR30478:SF0">
    <property type="entry name" value="BETA SLIDING CLAMP"/>
    <property type="match status" value="1"/>
</dbReference>
<reference evidence="13 14" key="1">
    <citation type="journal article" date="2016" name="Nat. Commun.">
        <title>Thousands of microbial genomes shed light on interconnected biogeochemical processes in an aquifer system.</title>
        <authorList>
            <person name="Anantharaman K."/>
            <person name="Brown C.T."/>
            <person name="Hug L.A."/>
            <person name="Sharon I."/>
            <person name="Castelle C.J."/>
            <person name="Probst A.J."/>
            <person name="Thomas B.C."/>
            <person name="Singh A."/>
            <person name="Wilkins M.J."/>
            <person name="Karaoz U."/>
            <person name="Brodie E.L."/>
            <person name="Williams K.H."/>
            <person name="Hubbard S.S."/>
            <person name="Banfield J.F."/>
        </authorList>
    </citation>
    <scope>NUCLEOTIDE SEQUENCE [LARGE SCALE GENOMIC DNA]</scope>
</reference>
<feature type="domain" description="DNA polymerase III beta sliding clamp C-terminal" evidence="12">
    <location>
        <begin position="252"/>
        <end position="370"/>
    </location>
</feature>
<feature type="domain" description="DNA polymerase III beta sliding clamp N-terminal" evidence="10">
    <location>
        <begin position="1"/>
        <end position="117"/>
    </location>
</feature>
<dbReference type="PANTHER" id="PTHR30478">
    <property type="entry name" value="DNA POLYMERASE III SUBUNIT BETA"/>
    <property type="match status" value="1"/>
</dbReference>
<dbReference type="Pfam" id="PF02768">
    <property type="entry name" value="DNA_pol3_beta_3"/>
    <property type="match status" value="1"/>
</dbReference>
<dbReference type="SUPFAM" id="SSF55979">
    <property type="entry name" value="DNA clamp"/>
    <property type="match status" value="3"/>
</dbReference>
<comment type="caution">
    <text evidence="13">The sequence shown here is derived from an EMBL/GenBank/DDBJ whole genome shotgun (WGS) entry which is preliminary data.</text>
</comment>
<dbReference type="GO" id="GO:0005737">
    <property type="term" value="C:cytoplasm"/>
    <property type="evidence" value="ECO:0007669"/>
    <property type="project" value="UniProtKB-SubCell"/>
</dbReference>